<sequence length="116" mass="13463">MLDDLYTGVFCPRPHEKVERLDFGFLPLNPTLLDTDILPKKVLDPKVREFMGWMQEAKDMLALVKDPHVAIGREDVDIRLVVEPTTSIWEDPEFEFYVKWNPTVGRLNWDFGIGMG</sequence>
<dbReference type="Proteomes" id="UP001283341">
    <property type="component" value="Unassembled WGS sequence"/>
</dbReference>
<gene>
    <name evidence="1" type="ORF">B0H66DRAFT_533546</name>
</gene>
<evidence type="ECO:0000313" key="1">
    <source>
        <dbReference type="EMBL" id="KAK3319044.1"/>
    </source>
</evidence>
<organism evidence="1 2">
    <name type="scientific">Apodospora peruviana</name>
    <dbReference type="NCBI Taxonomy" id="516989"/>
    <lineage>
        <taxon>Eukaryota</taxon>
        <taxon>Fungi</taxon>
        <taxon>Dikarya</taxon>
        <taxon>Ascomycota</taxon>
        <taxon>Pezizomycotina</taxon>
        <taxon>Sordariomycetes</taxon>
        <taxon>Sordariomycetidae</taxon>
        <taxon>Sordariales</taxon>
        <taxon>Lasiosphaeriaceae</taxon>
        <taxon>Apodospora</taxon>
    </lineage>
</organism>
<dbReference type="EMBL" id="JAUEDM010000004">
    <property type="protein sequence ID" value="KAK3319044.1"/>
    <property type="molecule type" value="Genomic_DNA"/>
</dbReference>
<comment type="caution">
    <text evidence="1">The sequence shown here is derived from an EMBL/GenBank/DDBJ whole genome shotgun (WGS) entry which is preliminary data.</text>
</comment>
<keyword evidence="2" id="KW-1185">Reference proteome</keyword>
<reference evidence="1" key="2">
    <citation type="submission" date="2023-06" db="EMBL/GenBank/DDBJ databases">
        <authorList>
            <consortium name="Lawrence Berkeley National Laboratory"/>
            <person name="Haridas S."/>
            <person name="Hensen N."/>
            <person name="Bonometti L."/>
            <person name="Westerberg I."/>
            <person name="Brannstrom I.O."/>
            <person name="Guillou S."/>
            <person name="Cros-Aarteil S."/>
            <person name="Calhoun S."/>
            <person name="Kuo A."/>
            <person name="Mondo S."/>
            <person name="Pangilinan J."/>
            <person name="Riley R."/>
            <person name="Labutti K."/>
            <person name="Andreopoulos B."/>
            <person name="Lipzen A."/>
            <person name="Chen C."/>
            <person name="Yanf M."/>
            <person name="Daum C."/>
            <person name="Ng V."/>
            <person name="Clum A."/>
            <person name="Steindorff A."/>
            <person name="Ohm R."/>
            <person name="Martin F."/>
            <person name="Silar P."/>
            <person name="Natvig D."/>
            <person name="Lalanne C."/>
            <person name="Gautier V."/>
            <person name="Ament-Velasquez S.L."/>
            <person name="Kruys A."/>
            <person name="Hutchinson M.I."/>
            <person name="Powell A.J."/>
            <person name="Barry K."/>
            <person name="Miller A.N."/>
            <person name="Grigoriev I.V."/>
            <person name="Debuchy R."/>
            <person name="Gladieux P."/>
            <person name="Thoren M.H."/>
            <person name="Johannesson H."/>
        </authorList>
    </citation>
    <scope>NUCLEOTIDE SEQUENCE</scope>
    <source>
        <strain evidence="1">CBS 118394</strain>
    </source>
</reference>
<accession>A0AAE0I5M8</accession>
<reference evidence="1" key="1">
    <citation type="journal article" date="2023" name="Mol. Phylogenet. Evol.">
        <title>Genome-scale phylogeny and comparative genomics of the fungal order Sordariales.</title>
        <authorList>
            <person name="Hensen N."/>
            <person name="Bonometti L."/>
            <person name="Westerberg I."/>
            <person name="Brannstrom I.O."/>
            <person name="Guillou S."/>
            <person name="Cros-Aarteil S."/>
            <person name="Calhoun S."/>
            <person name="Haridas S."/>
            <person name="Kuo A."/>
            <person name="Mondo S."/>
            <person name="Pangilinan J."/>
            <person name="Riley R."/>
            <person name="LaButti K."/>
            <person name="Andreopoulos B."/>
            <person name="Lipzen A."/>
            <person name="Chen C."/>
            <person name="Yan M."/>
            <person name="Daum C."/>
            <person name="Ng V."/>
            <person name="Clum A."/>
            <person name="Steindorff A."/>
            <person name="Ohm R.A."/>
            <person name="Martin F."/>
            <person name="Silar P."/>
            <person name="Natvig D.O."/>
            <person name="Lalanne C."/>
            <person name="Gautier V."/>
            <person name="Ament-Velasquez S.L."/>
            <person name="Kruys A."/>
            <person name="Hutchinson M.I."/>
            <person name="Powell A.J."/>
            <person name="Barry K."/>
            <person name="Miller A.N."/>
            <person name="Grigoriev I.V."/>
            <person name="Debuchy R."/>
            <person name="Gladieux P."/>
            <person name="Hiltunen Thoren M."/>
            <person name="Johannesson H."/>
        </authorList>
    </citation>
    <scope>NUCLEOTIDE SEQUENCE</scope>
    <source>
        <strain evidence="1">CBS 118394</strain>
    </source>
</reference>
<evidence type="ECO:0000313" key="2">
    <source>
        <dbReference type="Proteomes" id="UP001283341"/>
    </source>
</evidence>
<protein>
    <submittedName>
        <fullName evidence="1">Uncharacterized protein</fullName>
    </submittedName>
</protein>
<dbReference type="AlphaFoldDB" id="A0AAE0I5M8"/>
<proteinExistence type="predicted"/>
<name>A0AAE0I5M8_9PEZI</name>